<feature type="chain" id="PRO_5017940486" evidence="3">
    <location>
        <begin position="24"/>
        <end position="126"/>
    </location>
</feature>
<dbReference type="GO" id="GO:0005507">
    <property type="term" value="F:copper ion binding"/>
    <property type="evidence" value="ECO:0007669"/>
    <property type="project" value="InterPro"/>
</dbReference>
<dbReference type="SUPFAM" id="SSF81296">
    <property type="entry name" value="E set domains"/>
    <property type="match status" value="1"/>
</dbReference>
<feature type="signal peptide" evidence="3">
    <location>
        <begin position="1"/>
        <end position="23"/>
    </location>
</feature>
<evidence type="ECO:0000313" key="6">
    <source>
        <dbReference type="Proteomes" id="UP000273982"/>
    </source>
</evidence>
<gene>
    <name evidence="5" type="ORF">EHO51_06355</name>
</gene>
<evidence type="ECO:0000256" key="3">
    <source>
        <dbReference type="SAM" id="SignalP"/>
    </source>
</evidence>
<dbReference type="Gene3D" id="2.60.40.1220">
    <property type="match status" value="1"/>
</dbReference>
<dbReference type="GO" id="GO:0042597">
    <property type="term" value="C:periplasmic space"/>
    <property type="evidence" value="ECO:0007669"/>
    <property type="project" value="InterPro"/>
</dbReference>
<name>A0A3G8M383_9HYPH</name>
<evidence type="ECO:0000256" key="2">
    <source>
        <dbReference type="ARBA" id="ARBA00023008"/>
    </source>
</evidence>
<keyword evidence="2" id="KW-0186">Copper</keyword>
<dbReference type="AlphaFoldDB" id="A0A3G8M383"/>
<keyword evidence="1 3" id="KW-0732">Signal</keyword>
<dbReference type="InterPro" id="IPR014755">
    <property type="entry name" value="Cu-Rt/internalin_Ig-like"/>
</dbReference>
<sequence length="126" mass="13545">MKLIRYAWAAFLAAGLGLCSATAGLAHHQFLVESFPASRQRVVKPVSQIKLVFEGKADAVISTITLKSRNGMVVAKATQKQASKELILDTPVLQPGLYEVDYRVLATDGTIVEGAFPFIVEPSLSA</sequence>
<evidence type="ECO:0000256" key="1">
    <source>
        <dbReference type="ARBA" id="ARBA00022729"/>
    </source>
</evidence>
<accession>A0A3G8M383</accession>
<dbReference type="RefSeq" id="WP_124738191.1">
    <property type="nucleotide sequence ID" value="NZ_CP034086.1"/>
</dbReference>
<evidence type="ECO:0000313" key="5">
    <source>
        <dbReference type="EMBL" id="AZG76381.1"/>
    </source>
</evidence>
<protein>
    <submittedName>
        <fullName evidence="5">Copper resistance protein CopC</fullName>
    </submittedName>
</protein>
<reference evidence="5 6" key="1">
    <citation type="submission" date="2018-11" db="EMBL/GenBank/DDBJ databases">
        <title>Genome squencing of methanotrophic bacteria isolated from alkaline groundwater in Korea.</title>
        <authorList>
            <person name="Nguyen L.N."/>
        </authorList>
    </citation>
    <scope>NUCLEOTIDE SEQUENCE [LARGE SCALE GENOMIC DNA]</scope>
    <source>
        <strain evidence="5 6">GW6</strain>
    </source>
</reference>
<dbReference type="InterPro" id="IPR007348">
    <property type="entry name" value="CopC_dom"/>
</dbReference>
<organism evidence="5 6">
    <name type="scientific">Methylocystis rosea</name>
    <dbReference type="NCBI Taxonomy" id="173366"/>
    <lineage>
        <taxon>Bacteria</taxon>
        <taxon>Pseudomonadati</taxon>
        <taxon>Pseudomonadota</taxon>
        <taxon>Alphaproteobacteria</taxon>
        <taxon>Hyphomicrobiales</taxon>
        <taxon>Methylocystaceae</taxon>
        <taxon>Methylocystis</taxon>
    </lineage>
</organism>
<feature type="domain" description="CopC" evidence="4">
    <location>
        <begin position="28"/>
        <end position="120"/>
    </location>
</feature>
<dbReference type="EMBL" id="CP034086">
    <property type="protein sequence ID" value="AZG76381.1"/>
    <property type="molecule type" value="Genomic_DNA"/>
</dbReference>
<dbReference type="GO" id="GO:0046688">
    <property type="term" value="P:response to copper ion"/>
    <property type="evidence" value="ECO:0007669"/>
    <property type="project" value="InterPro"/>
</dbReference>
<dbReference type="KEGG" id="mros:EHO51_06355"/>
<dbReference type="Proteomes" id="UP000273982">
    <property type="component" value="Chromosome"/>
</dbReference>
<proteinExistence type="predicted"/>
<evidence type="ECO:0000259" key="4">
    <source>
        <dbReference type="Pfam" id="PF04234"/>
    </source>
</evidence>
<dbReference type="InterPro" id="IPR014756">
    <property type="entry name" value="Ig_E-set"/>
</dbReference>
<dbReference type="Pfam" id="PF04234">
    <property type="entry name" value="CopC"/>
    <property type="match status" value="1"/>
</dbReference>